<dbReference type="EMBL" id="BOOW01000018">
    <property type="protein sequence ID" value="GII92792.1"/>
    <property type="molecule type" value="Genomic_DNA"/>
</dbReference>
<dbReference type="Pfam" id="PF03972">
    <property type="entry name" value="MmgE_PrpD_N"/>
    <property type="match status" value="1"/>
</dbReference>
<dbReference type="RefSeq" id="WP_204025839.1">
    <property type="nucleotide sequence ID" value="NZ_BOOW01000018.1"/>
</dbReference>
<protein>
    <recommendedName>
        <fullName evidence="6">2-methylcitrate dehydratase PrpD</fullName>
    </recommendedName>
</protein>
<organism evidence="4 5">
    <name type="scientific">Sinosporangium siamense</name>
    <dbReference type="NCBI Taxonomy" id="1367973"/>
    <lineage>
        <taxon>Bacteria</taxon>
        <taxon>Bacillati</taxon>
        <taxon>Actinomycetota</taxon>
        <taxon>Actinomycetes</taxon>
        <taxon>Streptosporangiales</taxon>
        <taxon>Streptosporangiaceae</taxon>
        <taxon>Sinosporangium</taxon>
    </lineage>
</organism>
<dbReference type="AlphaFoldDB" id="A0A919V842"/>
<proteinExistence type="inferred from homology"/>
<sequence length="449" mass="45896">MTDSGAPAYEEVAQALLDAAARPLPEDAAAAARRTLYNVMAVALGAAGSPEVTRLATALATPSGVPAAPGVPGHADAPGAALLTGFAAHLDDFDDTHLATVIHPGAAVLGAAWSAGWTADQAGEGSGLLTAFALGCEIQLRLGLAVTPDHYERGWHITGTCGVIGAAVTAGLLGGLGRDALAGALRLASLRTVGHREAFGTEVKPFHAGKAAANGLLAAQEAELGAETAAALPDLGHLLVAFAPGHRNPSVLLDGFGKQWEVVANTFKPYPCGIVAHPGIDAAILAHRQGLRPAGIARVRYLCHPLVPELMGRLDPRTGLEARFSAVHGVAAGLTRGAGGLAEFADTAIADPELSGVRARIELCPDEAMPRDAAALEIEAVDGAVTRWPVAHARGSLLRPLTDDELIGKAEALAPGRARALWTAVSRLDRAATSAQSLLEPLPQEVDAR</sequence>
<dbReference type="Gene3D" id="1.10.4100.10">
    <property type="entry name" value="2-methylcitrate dehydratase PrpD"/>
    <property type="match status" value="1"/>
</dbReference>
<name>A0A919V842_9ACTN</name>
<evidence type="ECO:0000256" key="1">
    <source>
        <dbReference type="ARBA" id="ARBA00006174"/>
    </source>
</evidence>
<dbReference type="InterPro" id="IPR042183">
    <property type="entry name" value="MmgE/PrpD_sf_1"/>
</dbReference>
<comment type="caution">
    <text evidence="4">The sequence shown here is derived from an EMBL/GenBank/DDBJ whole genome shotgun (WGS) entry which is preliminary data.</text>
</comment>
<feature type="domain" description="MmgE/PrpD C-terminal" evidence="3">
    <location>
        <begin position="270"/>
        <end position="417"/>
    </location>
</feature>
<evidence type="ECO:0000259" key="2">
    <source>
        <dbReference type="Pfam" id="PF03972"/>
    </source>
</evidence>
<dbReference type="PANTHER" id="PTHR16943:SF8">
    <property type="entry name" value="2-METHYLCITRATE DEHYDRATASE"/>
    <property type="match status" value="1"/>
</dbReference>
<dbReference type="InterPro" id="IPR045336">
    <property type="entry name" value="MmgE_PrpD_N"/>
</dbReference>
<accession>A0A919V842</accession>
<evidence type="ECO:0008006" key="6">
    <source>
        <dbReference type="Google" id="ProtNLM"/>
    </source>
</evidence>
<evidence type="ECO:0000313" key="4">
    <source>
        <dbReference type="EMBL" id="GII92792.1"/>
    </source>
</evidence>
<keyword evidence="5" id="KW-1185">Reference proteome</keyword>
<dbReference type="SUPFAM" id="SSF103378">
    <property type="entry name" value="2-methylcitrate dehydratase PrpD"/>
    <property type="match status" value="1"/>
</dbReference>
<reference evidence="4" key="1">
    <citation type="submission" date="2021-01" db="EMBL/GenBank/DDBJ databases">
        <title>Whole genome shotgun sequence of Sinosporangium siamense NBRC 109515.</title>
        <authorList>
            <person name="Komaki H."/>
            <person name="Tamura T."/>
        </authorList>
    </citation>
    <scope>NUCLEOTIDE SEQUENCE</scope>
    <source>
        <strain evidence="4">NBRC 109515</strain>
    </source>
</reference>
<gene>
    <name evidence="4" type="ORF">Ssi02_30230</name>
</gene>
<dbReference type="InterPro" id="IPR042188">
    <property type="entry name" value="MmgE/PrpD_sf_2"/>
</dbReference>
<comment type="similarity">
    <text evidence="1">Belongs to the PrpD family.</text>
</comment>
<dbReference type="PANTHER" id="PTHR16943">
    <property type="entry name" value="2-METHYLCITRATE DEHYDRATASE-RELATED"/>
    <property type="match status" value="1"/>
</dbReference>
<evidence type="ECO:0000313" key="5">
    <source>
        <dbReference type="Proteomes" id="UP000606172"/>
    </source>
</evidence>
<dbReference type="Gene3D" id="3.30.1330.120">
    <property type="entry name" value="2-methylcitrate dehydratase PrpD"/>
    <property type="match status" value="1"/>
</dbReference>
<dbReference type="Pfam" id="PF19305">
    <property type="entry name" value="MmgE_PrpD_C"/>
    <property type="match status" value="1"/>
</dbReference>
<dbReference type="GO" id="GO:0016829">
    <property type="term" value="F:lyase activity"/>
    <property type="evidence" value="ECO:0007669"/>
    <property type="project" value="InterPro"/>
</dbReference>
<feature type="domain" description="MmgE/PrpD N-terminal" evidence="2">
    <location>
        <begin position="11"/>
        <end position="229"/>
    </location>
</feature>
<dbReference type="InterPro" id="IPR036148">
    <property type="entry name" value="MmgE/PrpD_sf"/>
</dbReference>
<dbReference type="InterPro" id="IPR045337">
    <property type="entry name" value="MmgE_PrpD_C"/>
</dbReference>
<evidence type="ECO:0000259" key="3">
    <source>
        <dbReference type="Pfam" id="PF19305"/>
    </source>
</evidence>
<dbReference type="Proteomes" id="UP000606172">
    <property type="component" value="Unassembled WGS sequence"/>
</dbReference>
<dbReference type="InterPro" id="IPR005656">
    <property type="entry name" value="MmgE_PrpD"/>
</dbReference>